<dbReference type="Proteomes" id="UP000298781">
    <property type="component" value="Chromosome"/>
</dbReference>
<evidence type="ECO:0000256" key="5">
    <source>
        <dbReference type="ARBA" id="ARBA00023134"/>
    </source>
</evidence>
<keyword evidence="3 8" id="KW-0251">Elongation factor</keyword>
<dbReference type="SMART" id="SM00889">
    <property type="entry name" value="EFG_IV"/>
    <property type="match status" value="1"/>
</dbReference>
<keyword evidence="5" id="KW-0342">GTP-binding</keyword>
<dbReference type="CDD" id="cd01434">
    <property type="entry name" value="EFG_mtEFG1_IV"/>
    <property type="match status" value="1"/>
</dbReference>
<dbReference type="InterPro" id="IPR041095">
    <property type="entry name" value="EFG_II"/>
</dbReference>
<dbReference type="InterPro" id="IPR035647">
    <property type="entry name" value="EFG_III/V"/>
</dbReference>
<evidence type="ECO:0000256" key="3">
    <source>
        <dbReference type="ARBA" id="ARBA00022768"/>
    </source>
</evidence>
<gene>
    <name evidence="8" type="ORF">E8M01_05325</name>
</gene>
<dbReference type="SUPFAM" id="SSF50447">
    <property type="entry name" value="Translation proteins"/>
    <property type="match status" value="1"/>
</dbReference>
<dbReference type="NCBIfam" id="TIGR00231">
    <property type="entry name" value="small_GTP"/>
    <property type="match status" value="1"/>
</dbReference>
<dbReference type="InterPro" id="IPR035649">
    <property type="entry name" value="EFG_V"/>
</dbReference>
<dbReference type="GO" id="GO:0097216">
    <property type="term" value="F:guanosine tetraphosphate binding"/>
    <property type="evidence" value="ECO:0007669"/>
    <property type="project" value="UniProtKB-ARBA"/>
</dbReference>
<dbReference type="KEGG" id="pstg:E8M01_05325"/>
<dbReference type="SUPFAM" id="SSF52540">
    <property type="entry name" value="P-loop containing nucleoside triphosphate hydrolases"/>
    <property type="match status" value="1"/>
</dbReference>
<dbReference type="PANTHER" id="PTHR43261">
    <property type="entry name" value="TRANSLATION ELONGATION FACTOR G-RELATED"/>
    <property type="match status" value="1"/>
</dbReference>
<dbReference type="InterPro" id="IPR047872">
    <property type="entry name" value="EFG_IV"/>
</dbReference>
<dbReference type="GO" id="GO:0003924">
    <property type="term" value="F:GTPase activity"/>
    <property type="evidence" value="ECO:0007669"/>
    <property type="project" value="InterPro"/>
</dbReference>
<dbReference type="InterPro" id="IPR027417">
    <property type="entry name" value="P-loop_NTPase"/>
</dbReference>
<evidence type="ECO:0000256" key="4">
    <source>
        <dbReference type="ARBA" id="ARBA00022917"/>
    </source>
</evidence>
<dbReference type="Gene3D" id="3.40.50.300">
    <property type="entry name" value="P-loop containing nucleotide triphosphate hydrolases"/>
    <property type="match status" value="1"/>
</dbReference>
<sequence length="682" mass="72813">MGEAGGRRVAGPRCIALVGPFQSGKTTLLEAILERTGALQRMGSVETGTTVADASAEARQFKMSIEGGIATTGFMGDSYTFVDCPGSVDFLHEMRNIVPAVDAAVVVCEADEKKVPALGVILRELEDRGIPRILFINKIDKADKRIRETLTTLRPASRVPLLLRQIPIWSNGIVSGFVDLALERAFVYREHAASMVVPLDGDDLTRNRDARFTMLETLADHDDELMEALLSDLEPPRDKVFDDLGKELRDGLVCPVLFGSATRTNGVLRLLKTLRHDVPSVEEAAGRLGVKPNETVAHVMKTIHTAHGGKLSVSRILAGAVADGAMLTGSSGHTERTSGLFKMFGPGLEKVAEARAGDTVAFGKLDHVATGDAVTTAKTPHPRLAETAPPQPVLSAALSAKDRKDDVKLGLTLAKLVDEDPSLSVAHVGETSEMVLAGQGEMHLRVAVAKLANRYGITVNQAKPGVGYRETIKKSATGIRGRHRKQSGGHGQFGDVVIDVRPLGRGEGFVFSDKITGGVVPKQYIPAVKDGIEDTIRKGPLGFPVVDIGVTLTDGSYHTVDSSDMAFQQAGRIAIQEALPACHAVLLEPIHRVEVVVPSEATAKINAIVSGRRGQILGFDSRDGWPGWDVVAALMPESEIGDLIVEIRSVTAGVGTFTSRFDHLAELTGREADKIVQARAAA</sequence>
<dbReference type="Gene3D" id="3.30.230.10">
    <property type="match status" value="1"/>
</dbReference>
<evidence type="ECO:0000256" key="6">
    <source>
        <dbReference type="ARBA" id="ARBA00024731"/>
    </source>
</evidence>
<comment type="function">
    <text evidence="6">Catalyzes the GTP-dependent ribosomal translocation step during translation elongation. During this step, the ribosome changes from the pre-translocational (PRE) to the post-translocational (POST) state as the newly formed A-site-bound peptidyl-tRNA and P-site-bound deacylated tRNA move to the P and E sites, respectively. Catalyzes the coordinated movement of the two tRNA molecules, the mRNA and conformational changes in the ribosome.</text>
</comment>
<evidence type="ECO:0000256" key="1">
    <source>
        <dbReference type="ARBA" id="ARBA00017872"/>
    </source>
</evidence>
<dbReference type="FunFam" id="3.30.230.10:FF:000003">
    <property type="entry name" value="Elongation factor G"/>
    <property type="match status" value="1"/>
</dbReference>
<dbReference type="Pfam" id="PF00009">
    <property type="entry name" value="GTP_EFTU"/>
    <property type="match status" value="1"/>
</dbReference>
<dbReference type="InterPro" id="IPR000640">
    <property type="entry name" value="EFG_V-like"/>
</dbReference>
<evidence type="ECO:0000313" key="8">
    <source>
        <dbReference type="EMBL" id="QCI63711.1"/>
    </source>
</evidence>
<dbReference type="EMBL" id="CP039690">
    <property type="protein sequence ID" value="QCI63711.1"/>
    <property type="molecule type" value="Genomic_DNA"/>
</dbReference>
<dbReference type="InterPro" id="IPR000795">
    <property type="entry name" value="T_Tr_GTP-bd_dom"/>
</dbReference>
<evidence type="ECO:0000259" key="7">
    <source>
        <dbReference type="PROSITE" id="PS51722"/>
    </source>
</evidence>
<keyword evidence="9" id="KW-1185">Reference proteome</keyword>
<dbReference type="PANTHER" id="PTHR43261:SF7">
    <property type="entry name" value="ELONGATION FACTOR G-LIKE PROTEIN"/>
    <property type="match status" value="1"/>
</dbReference>
<dbReference type="PRINTS" id="PR00315">
    <property type="entry name" value="ELONGATNFCT"/>
</dbReference>
<proteinExistence type="predicted"/>
<dbReference type="SUPFAM" id="SSF54211">
    <property type="entry name" value="Ribosomal protein S5 domain 2-like"/>
    <property type="match status" value="1"/>
</dbReference>
<dbReference type="Gene3D" id="2.40.30.10">
    <property type="entry name" value="Translation factors"/>
    <property type="match status" value="1"/>
</dbReference>
<name>A0A4D7AVD3_9HYPH</name>
<protein>
    <recommendedName>
        <fullName evidence="1">Elongation factor G</fullName>
    </recommendedName>
</protein>
<dbReference type="OrthoDB" id="9812294at2"/>
<dbReference type="Pfam" id="PF14492">
    <property type="entry name" value="EFG_III"/>
    <property type="match status" value="1"/>
</dbReference>
<organism evidence="8 9">
    <name type="scientific">Phreatobacter stygius</name>
    <dbReference type="NCBI Taxonomy" id="1940610"/>
    <lineage>
        <taxon>Bacteria</taxon>
        <taxon>Pseudomonadati</taxon>
        <taxon>Pseudomonadota</taxon>
        <taxon>Alphaproteobacteria</taxon>
        <taxon>Hyphomicrobiales</taxon>
        <taxon>Phreatobacteraceae</taxon>
        <taxon>Phreatobacter</taxon>
    </lineage>
</organism>
<dbReference type="SMART" id="SM00838">
    <property type="entry name" value="EFG_C"/>
    <property type="match status" value="1"/>
</dbReference>
<dbReference type="GO" id="GO:0005525">
    <property type="term" value="F:GTP binding"/>
    <property type="evidence" value="ECO:0007669"/>
    <property type="project" value="UniProtKB-KW"/>
</dbReference>
<dbReference type="InterPro" id="IPR020568">
    <property type="entry name" value="Ribosomal_Su5_D2-typ_SF"/>
</dbReference>
<dbReference type="AlphaFoldDB" id="A0A4D7AVD3"/>
<dbReference type="CDD" id="cd03713">
    <property type="entry name" value="EFG_mtEFG_C"/>
    <property type="match status" value="1"/>
</dbReference>
<accession>A0A4D7AVD3</accession>
<dbReference type="SUPFAM" id="SSF54980">
    <property type="entry name" value="EF-G C-terminal domain-like"/>
    <property type="match status" value="2"/>
</dbReference>
<dbReference type="RefSeq" id="WP_136959168.1">
    <property type="nucleotide sequence ID" value="NZ_CP039690.1"/>
</dbReference>
<dbReference type="GO" id="GO:0032790">
    <property type="term" value="P:ribosome disassembly"/>
    <property type="evidence" value="ECO:0007669"/>
    <property type="project" value="TreeGrafter"/>
</dbReference>
<keyword evidence="4" id="KW-0648">Protein biosynthesis</keyword>
<dbReference type="InterPro" id="IPR005517">
    <property type="entry name" value="Transl_elong_EFG/EF2_IV"/>
</dbReference>
<keyword evidence="2" id="KW-0547">Nucleotide-binding</keyword>
<dbReference type="Pfam" id="PF00679">
    <property type="entry name" value="EFG_C"/>
    <property type="match status" value="1"/>
</dbReference>
<evidence type="ECO:0000256" key="2">
    <source>
        <dbReference type="ARBA" id="ARBA00022741"/>
    </source>
</evidence>
<dbReference type="NCBIfam" id="NF009379">
    <property type="entry name" value="PRK12740.1-3"/>
    <property type="match status" value="1"/>
</dbReference>
<reference evidence="8 9" key="1">
    <citation type="submission" date="2019-04" db="EMBL/GenBank/DDBJ databases">
        <title>Phreatobacter aquaticus sp. nov.</title>
        <authorList>
            <person name="Choi A."/>
        </authorList>
    </citation>
    <scope>NUCLEOTIDE SEQUENCE [LARGE SCALE GENOMIC DNA]</scope>
    <source>
        <strain evidence="8 9">KCTC 52518</strain>
    </source>
</reference>
<dbReference type="GO" id="GO:0003746">
    <property type="term" value="F:translation elongation factor activity"/>
    <property type="evidence" value="ECO:0007669"/>
    <property type="project" value="UniProtKB-KW"/>
</dbReference>
<dbReference type="PROSITE" id="PS51722">
    <property type="entry name" value="G_TR_2"/>
    <property type="match status" value="1"/>
</dbReference>
<feature type="domain" description="Tr-type G" evidence="7">
    <location>
        <begin position="10"/>
        <end position="282"/>
    </location>
</feature>
<dbReference type="InterPro" id="IPR005225">
    <property type="entry name" value="Small_GTP-bd"/>
</dbReference>
<dbReference type="Pfam" id="PF03764">
    <property type="entry name" value="EFG_IV"/>
    <property type="match status" value="1"/>
</dbReference>
<evidence type="ECO:0000313" key="9">
    <source>
        <dbReference type="Proteomes" id="UP000298781"/>
    </source>
</evidence>
<dbReference type="Gene3D" id="3.30.70.240">
    <property type="match status" value="1"/>
</dbReference>
<dbReference type="InterPro" id="IPR014721">
    <property type="entry name" value="Ribsml_uS5_D2-typ_fold_subgr"/>
</dbReference>
<dbReference type="InterPro" id="IPR009000">
    <property type="entry name" value="Transl_B-barrel_sf"/>
</dbReference>
<dbReference type="Gene3D" id="3.30.70.870">
    <property type="entry name" value="Elongation Factor G (Translational Gtpase), domain 3"/>
    <property type="match status" value="1"/>
</dbReference>